<evidence type="ECO:0000256" key="1">
    <source>
        <dbReference type="SAM" id="MobiDB-lite"/>
    </source>
</evidence>
<dbReference type="OrthoDB" id="3902588at2759"/>
<feature type="compositionally biased region" description="Gly residues" evidence="1">
    <location>
        <begin position="622"/>
        <end position="642"/>
    </location>
</feature>
<accession>A0A9P5CTS7</accession>
<protein>
    <submittedName>
        <fullName evidence="2">Uncharacterized protein</fullName>
    </submittedName>
</protein>
<proteinExistence type="predicted"/>
<dbReference type="EMBL" id="MU032344">
    <property type="protein sequence ID" value="KAF3770658.1"/>
    <property type="molecule type" value="Genomic_DNA"/>
</dbReference>
<organism evidence="2 3">
    <name type="scientific">Cryphonectria parasitica (strain ATCC 38755 / EP155)</name>
    <dbReference type="NCBI Taxonomy" id="660469"/>
    <lineage>
        <taxon>Eukaryota</taxon>
        <taxon>Fungi</taxon>
        <taxon>Dikarya</taxon>
        <taxon>Ascomycota</taxon>
        <taxon>Pezizomycotina</taxon>
        <taxon>Sordariomycetes</taxon>
        <taxon>Sordariomycetidae</taxon>
        <taxon>Diaporthales</taxon>
        <taxon>Cryphonectriaceae</taxon>
        <taxon>Cryphonectria-Endothia species complex</taxon>
        <taxon>Cryphonectria</taxon>
    </lineage>
</organism>
<feature type="region of interest" description="Disordered" evidence="1">
    <location>
        <begin position="618"/>
        <end position="651"/>
    </location>
</feature>
<feature type="compositionally biased region" description="Basic and acidic residues" evidence="1">
    <location>
        <begin position="8"/>
        <end position="17"/>
    </location>
</feature>
<dbReference type="RefSeq" id="XP_040781619.1">
    <property type="nucleotide sequence ID" value="XM_040920045.1"/>
</dbReference>
<dbReference type="GeneID" id="63837174"/>
<feature type="compositionally biased region" description="Polar residues" evidence="1">
    <location>
        <begin position="162"/>
        <end position="174"/>
    </location>
</feature>
<gene>
    <name evidence="2" type="ORF">M406DRAFT_326083</name>
</gene>
<dbReference type="Proteomes" id="UP000803844">
    <property type="component" value="Unassembled WGS sequence"/>
</dbReference>
<feature type="compositionally biased region" description="Basic and acidic residues" evidence="1">
    <location>
        <begin position="25"/>
        <end position="39"/>
    </location>
</feature>
<feature type="compositionally biased region" description="Basic residues" evidence="1">
    <location>
        <begin position="285"/>
        <end position="296"/>
    </location>
</feature>
<feature type="region of interest" description="Disordered" evidence="1">
    <location>
        <begin position="1"/>
        <end position="174"/>
    </location>
</feature>
<comment type="caution">
    <text evidence="2">The sequence shown here is derived from an EMBL/GenBank/DDBJ whole genome shotgun (WGS) entry which is preliminary data.</text>
</comment>
<sequence length="708" mass="76887">MFDVDWSDPNRESVGDRRARKQKEKGKGKGKEKDGHKDAATASSLNEDDDSEQYQKLDDHLSQGGGTRTSGSVRTSVSSVDKQFGFFGGKHRHKGGSSSSRKGNAKSVASSSLRSPTIDEKLGDERVSVSSSSRRPDTGGGGVEDSPGLPSKRFSTWLKGDQVSQTLSSPGRTSLYQELTDGCSMITKTTVTTIRDRTQEHSDFLVSQVYISAGDDDHRPPSRPSSSKSPASQTPTNFSEVVHLPPAVETSLQKNIDESHTLPVIAEGSSDAKSVEAGPSCAKQQPHHQKRVHTRPKLSAPAISPATMRPTEKPDTWKAPNDWAISSTESALSGPPEESFDPAASDQHASATLDIAHVQRETERMLRASPRVVLMHLNGQRGVTSNIPVTTIQSAAYADDHHQRTDAQRANDVALVYKEREMERKRWLLTALYNMETIWVPEDQLSGPAVRPSVQKVLALFESSATASYLAGINISTPVYHLSPEPLSHKHYPNIHPIICPTISVSMLALATESFSSVSCLLMTSILPSAEIPKLLQGIHRILASGGYLHMVIIDPWPVARSMGPLLQSWIDGNLVFNLELQFRVGHPSRNFPVWLEEARLRGKGSIITNARFLAVSQGGHHQSGGSGGSGGGGGGGGGGSSSTGSDTPSITRELRTTVGRLLWQEIWGSFVTGDNWWWEIPEIVDECVEHKTYWEYSIIAACKASED</sequence>
<keyword evidence="3" id="KW-1185">Reference proteome</keyword>
<evidence type="ECO:0000313" key="2">
    <source>
        <dbReference type="EMBL" id="KAF3770658.1"/>
    </source>
</evidence>
<feature type="compositionally biased region" description="Low complexity" evidence="1">
    <location>
        <begin position="69"/>
        <end position="80"/>
    </location>
</feature>
<reference evidence="2" key="1">
    <citation type="journal article" date="2020" name="Phytopathology">
        <title>Genome sequence of the chestnut blight fungus Cryphonectria parasitica EP155: A fundamental resource for an archetypical invasive plant pathogen.</title>
        <authorList>
            <person name="Crouch J.A."/>
            <person name="Dawe A."/>
            <person name="Aerts A."/>
            <person name="Barry K."/>
            <person name="Churchill A.C.L."/>
            <person name="Grimwood J."/>
            <person name="Hillman B."/>
            <person name="Milgroom M.G."/>
            <person name="Pangilinan J."/>
            <person name="Smith M."/>
            <person name="Salamov A."/>
            <person name="Schmutz J."/>
            <person name="Yadav J."/>
            <person name="Grigoriev I.V."/>
            <person name="Nuss D."/>
        </authorList>
    </citation>
    <scope>NUCLEOTIDE SEQUENCE</scope>
    <source>
        <strain evidence="2">EP155</strain>
    </source>
</reference>
<feature type="compositionally biased region" description="Low complexity" evidence="1">
    <location>
        <begin position="224"/>
        <end position="235"/>
    </location>
</feature>
<dbReference type="InterPro" id="IPR029063">
    <property type="entry name" value="SAM-dependent_MTases_sf"/>
</dbReference>
<feature type="region of interest" description="Disordered" evidence="1">
    <location>
        <begin position="269"/>
        <end position="348"/>
    </location>
</feature>
<dbReference type="AlphaFoldDB" id="A0A9P5CTS7"/>
<feature type="compositionally biased region" description="Basic and acidic residues" evidence="1">
    <location>
        <begin position="117"/>
        <end position="127"/>
    </location>
</feature>
<name>A0A9P5CTS7_CRYP1</name>
<dbReference type="SUPFAM" id="SSF53335">
    <property type="entry name" value="S-adenosyl-L-methionine-dependent methyltransferases"/>
    <property type="match status" value="1"/>
</dbReference>
<feature type="region of interest" description="Disordered" evidence="1">
    <location>
        <begin position="205"/>
        <end position="245"/>
    </location>
</feature>
<evidence type="ECO:0000313" key="3">
    <source>
        <dbReference type="Proteomes" id="UP000803844"/>
    </source>
</evidence>